<gene>
    <name evidence="3" type="ORF">SAMN04487955_102217</name>
</gene>
<dbReference type="Gene3D" id="3.10.450.70">
    <property type="entry name" value="Disulphide bond isomerase, DsbC/G, N-terminal"/>
    <property type="match status" value="1"/>
</dbReference>
<comment type="function">
    <text evidence="1">Required for disulfide bond formation in some periplasmic proteins. Acts by transferring its disulfide bond to other proteins and is reduced in the process.</text>
</comment>
<dbReference type="InterPro" id="IPR012336">
    <property type="entry name" value="Thioredoxin-like_fold"/>
</dbReference>
<dbReference type="NCBIfam" id="NF008657">
    <property type="entry name" value="PRK11657.1"/>
    <property type="match status" value="1"/>
</dbReference>
<dbReference type="STRING" id="463301.SAMN04487955_102217"/>
<organism evidence="3 4">
    <name type="scientific">Halomonas korlensis</name>
    <dbReference type="NCBI Taxonomy" id="463301"/>
    <lineage>
        <taxon>Bacteria</taxon>
        <taxon>Pseudomonadati</taxon>
        <taxon>Pseudomonadota</taxon>
        <taxon>Gammaproteobacteria</taxon>
        <taxon>Oceanospirillales</taxon>
        <taxon>Halomonadaceae</taxon>
        <taxon>Halomonas</taxon>
    </lineage>
</organism>
<evidence type="ECO:0000259" key="2">
    <source>
        <dbReference type="Pfam" id="PF13098"/>
    </source>
</evidence>
<dbReference type="EMBL" id="FPBP01000002">
    <property type="protein sequence ID" value="SFU42942.1"/>
    <property type="molecule type" value="Genomic_DNA"/>
</dbReference>
<feature type="domain" description="Thioredoxin-like fold" evidence="2">
    <location>
        <begin position="131"/>
        <end position="257"/>
    </location>
</feature>
<dbReference type="SUPFAM" id="SSF52833">
    <property type="entry name" value="Thioredoxin-like"/>
    <property type="match status" value="1"/>
</dbReference>
<dbReference type="Pfam" id="PF13098">
    <property type="entry name" value="Thioredoxin_2"/>
    <property type="match status" value="1"/>
</dbReference>
<dbReference type="PANTHER" id="PTHR35272:SF4">
    <property type="entry name" value="THIOL:DISULFIDE INTERCHANGE PROTEIN DSBG"/>
    <property type="match status" value="1"/>
</dbReference>
<keyword evidence="4" id="KW-1185">Reference proteome</keyword>
<dbReference type="InterPro" id="IPR009094">
    <property type="entry name" value="DiS-bond_isomerase_DsbC/G_N_sf"/>
</dbReference>
<feature type="chain" id="PRO_5011327805" description="Thiol:disulfide interchange protein" evidence="1">
    <location>
        <begin position="34"/>
        <end position="263"/>
    </location>
</feature>
<dbReference type="InterPro" id="IPR033954">
    <property type="entry name" value="DiS-bond_Isoase_DsbC/G"/>
</dbReference>
<comment type="subcellular location">
    <subcellularLocation>
        <location evidence="1">Periplasm</location>
    </subcellularLocation>
</comment>
<feature type="signal peptide" evidence="1">
    <location>
        <begin position="1"/>
        <end position="33"/>
    </location>
</feature>
<reference evidence="4" key="1">
    <citation type="submission" date="2016-10" db="EMBL/GenBank/DDBJ databases">
        <authorList>
            <person name="Varghese N."/>
            <person name="Submissions S."/>
        </authorList>
    </citation>
    <scope>NUCLEOTIDE SEQUENCE [LARGE SCALE GENOMIC DNA]</scope>
    <source>
        <strain evidence="4">CGMCC 1.6981</strain>
    </source>
</reference>
<dbReference type="InterPro" id="IPR036249">
    <property type="entry name" value="Thioredoxin-like_sf"/>
</dbReference>
<keyword evidence="1" id="KW-0574">Periplasm</keyword>
<dbReference type="InterPro" id="IPR051470">
    <property type="entry name" value="Thiol:disulfide_interchange"/>
</dbReference>
<comment type="similarity">
    <text evidence="1">Belongs to the thioredoxin family. DsbC subfamily.</text>
</comment>
<dbReference type="Gene3D" id="3.40.30.10">
    <property type="entry name" value="Glutaredoxin"/>
    <property type="match status" value="1"/>
</dbReference>
<dbReference type="PROSITE" id="PS51257">
    <property type="entry name" value="PROKAR_LIPOPROTEIN"/>
    <property type="match status" value="1"/>
</dbReference>
<dbReference type="AlphaFoldDB" id="A0A1I7G3B0"/>
<accession>A0A1I7G3B0</accession>
<dbReference type="Proteomes" id="UP000198693">
    <property type="component" value="Unassembled WGS sequence"/>
</dbReference>
<proteinExistence type="inferred from homology"/>
<keyword evidence="1" id="KW-0732">Signal</keyword>
<dbReference type="PANTHER" id="PTHR35272">
    <property type="entry name" value="THIOL:DISULFIDE INTERCHANGE PROTEIN DSBC-RELATED"/>
    <property type="match status" value="1"/>
</dbReference>
<dbReference type="CDD" id="cd03020">
    <property type="entry name" value="DsbA_DsbC_DsbG"/>
    <property type="match status" value="1"/>
</dbReference>
<dbReference type="GO" id="GO:0042597">
    <property type="term" value="C:periplasmic space"/>
    <property type="evidence" value="ECO:0007669"/>
    <property type="project" value="UniProtKB-SubCell"/>
</dbReference>
<evidence type="ECO:0000256" key="1">
    <source>
        <dbReference type="RuleBase" id="RU364038"/>
    </source>
</evidence>
<dbReference type="OrthoDB" id="5298214at2"/>
<sequence length="263" mass="27949">MPLSVRFSLPSPVAVAVAVALALACALALPASADDHWPAPVKALTAQGLTIHAEFEAPAGLTGYAASYEGGEVAIYLTADGQHAVVGTLVDAEGTDLSNAALDEHIRAAQDAAAWEEVEKGAWIRDGDSQAPRVIYTFSDPNCPFCRELWEATRPWVDAGEVQIRHVMVGILAQDSPAKAAALLGAEDPVAALDAHYAGRVEIEASAQPRDIEEQVYANNQLFESLGLIATPSTFYRDGERTQRVEGMPSEERLIDMMGGEAP</sequence>
<evidence type="ECO:0000313" key="4">
    <source>
        <dbReference type="Proteomes" id="UP000198693"/>
    </source>
</evidence>
<dbReference type="SUPFAM" id="SSF54423">
    <property type="entry name" value="DsbC/DsbG N-terminal domain-like"/>
    <property type="match status" value="1"/>
</dbReference>
<evidence type="ECO:0000313" key="3">
    <source>
        <dbReference type="EMBL" id="SFU42942.1"/>
    </source>
</evidence>
<keyword evidence="1" id="KW-0676">Redox-active center</keyword>
<name>A0A1I7G3B0_9GAMM</name>
<dbReference type="RefSeq" id="WP_089793077.1">
    <property type="nucleotide sequence ID" value="NZ_FPBP01000002.1"/>
</dbReference>
<protein>
    <recommendedName>
        <fullName evidence="1">Thiol:disulfide interchange protein</fullName>
    </recommendedName>
</protein>